<evidence type="ECO:0000313" key="1">
    <source>
        <dbReference type="EMBL" id="SDR39257.1"/>
    </source>
</evidence>
<evidence type="ECO:0000313" key="2">
    <source>
        <dbReference type="Proteomes" id="UP000183487"/>
    </source>
</evidence>
<dbReference type="RefSeq" id="WP_171910317.1">
    <property type="nucleotide sequence ID" value="NZ_FNKP01000002.1"/>
</dbReference>
<dbReference type="Pfam" id="PF12086">
    <property type="entry name" value="DUF3563"/>
    <property type="match status" value="1"/>
</dbReference>
<organism evidence="1 2">
    <name type="scientific">Paraburkholderia fungorum</name>
    <dbReference type="NCBI Taxonomy" id="134537"/>
    <lineage>
        <taxon>Bacteria</taxon>
        <taxon>Pseudomonadati</taxon>
        <taxon>Pseudomonadota</taxon>
        <taxon>Betaproteobacteria</taxon>
        <taxon>Burkholderiales</taxon>
        <taxon>Burkholderiaceae</taxon>
        <taxon>Paraburkholderia</taxon>
    </lineage>
</organism>
<reference evidence="2" key="1">
    <citation type="submission" date="2016-10" db="EMBL/GenBank/DDBJ databases">
        <authorList>
            <person name="Varghese N."/>
        </authorList>
    </citation>
    <scope>NUCLEOTIDE SEQUENCE [LARGE SCALE GENOMIC DNA]</scope>
    <source>
        <strain evidence="2">GAS106B</strain>
    </source>
</reference>
<accession>A0A1H1INH6</accession>
<dbReference type="Proteomes" id="UP000183487">
    <property type="component" value="Unassembled WGS sequence"/>
</dbReference>
<proteinExistence type="predicted"/>
<dbReference type="EMBL" id="FNKP01000002">
    <property type="protein sequence ID" value="SDR39257.1"/>
    <property type="molecule type" value="Genomic_DNA"/>
</dbReference>
<keyword evidence="2" id="KW-1185">Reference proteome</keyword>
<protein>
    <submittedName>
        <fullName evidence="1">Uncharacterized protein</fullName>
    </submittedName>
</protein>
<dbReference type="InterPro" id="IPR021946">
    <property type="entry name" value="DUF3563"/>
</dbReference>
<name>A0A1H1INH6_9BURK</name>
<gene>
    <name evidence="1" type="ORF">SAMN05443245_5427</name>
</gene>
<dbReference type="AlphaFoldDB" id="A0A1H1INH6"/>
<sequence length="62" mass="7168">MFAEFARKISALLVTTEEYERDTYLASSVDFADLEHRMHIVETNRYPVRCYSSAASRDVSAF</sequence>